<feature type="binding site" evidence="5">
    <location>
        <position position="2"/>
    </location>
    <ligand>
        <name>Ni(2+)</name>
        <dbReference type="ChEBI" id="CHEBI:49786"/>
    </ligand>
</feature>
<dbReference type="Proteomes" id="UP000528432">
    <property type="component" value="Unassembled WGS sequence"/>
</dbReference>
<feature type="binding site" evidence="5">
    <location>
        <position position="92"/>
    </location>
    <ligand>
        <name>Zn(2+)</name>
        <dbReference type="ChEBI" id="CHEBI:29105"/>
    </ligand>
</feature>
<keyword evidence="2 5" id="KW-0533">Nickel</keyword>
<evidence type="ECO:0000313" key="6">
    <source>
        <dbReference type="EMBL" id="NOH15696.1"/>
    </source>
</evidence>
<evidence type="ECO:0000256" key="2">
    <source>
        <dbReference type="ARBA" id="ARBA00022596"/>
    </source>
</evidence>
<reference evidence="6 7" key="1">
    <citation type="submission" date="2020-05" db="EMBL/GenBank/DDBJ databases">
        <title>Draft genome sequence of Clostridium cochlearium strain AGROS13 isolated from a sheep dairy farm in New Zealand.</title>
        <authorList>
            <person name="Gupta T.B."/>
            <person name="Jauregui R."/>
            <person name="Risson A.N."/>
            <person name="Brightwell G."/>
            <person name="Maclean P."/>
        </authorList>
    </citation>
    <scope>NUCLEOTIDE SEQUENCE [LARGE SCALE GENOMIC DNA]</scope>
    <source>
        <strain evidence="6 7">AGROS13</strain>
    </source>
</reference>
<dbReference type="GO" id="GO:0016151">
    <property type="term" value="F:nickel cation binding"/>
    <property type="evidence" value="ECO:0007669"/>
    <property type="project" value="UniProtKB-UniRule"/>
</dbReference>
<evidence type="ECO:0000256" key="3">
    <source>
        <dbReference type="ARBA" id="ARBA00022723"/>
    </source>
</evidence>
<protein>
    <recommendedName>
        <fullName evidence="5">Hydrogenase maturation factor HypA</fullName>
    </recommendedName>
</protein>
<dbReference type="NCBIfam" id="TIGR00100">
    <property type="entry name" value="hypA"/>
    <property type="match status" value="1"/>
</dbReference>
<dbReference type="InterPro" id="IPR020538">
    <property type="entry name" value="Hydgase_Ni_incorp_HypA/HybF_CS"/>
</dbReference>
<comment type="function">
    <text evidence="5">Involved in the maturation of [NiFe] hydrogenases. Required for nickel insertion into the metal center of the hydrogenase.</text>
</comment>
<dbReference type="AlphaFoldDB" id="A0A7Y3XXP9"/>
<proteinExistence type="inferred from homology"/>
<evidence type="ECO:0000256" key="5">
    <source>
        <dbReference type="HAMAP-Rule" id="MF_00213"/>
    </source>
</evidence>
<dbReference type="InterPro" id="IPR000688">
    <property type="entry name" value="HypA/HybF"/>
</dbReference>
<sequence length="113" mass="12878">MHEVSVAMEIIEGINNNIKIYNLKSVDKITLSIGEFTCIDENSLKFAFFSMAKGTIFENAKLVINKIKAISYCDYCKEEFNITYTNKICPKCNKFSFNLIKGDEIILESIEGE</sequence>
<dbReference type="PANTHER" id="PTHR34535:SF3">
    <property type="entry name" value="HYDROGENASE MATURATION FACTOR HYPA"/>
    <property type="match status" value="1"/>
</dbReference>
<keyword evidence="4 5" id="KW-0862">Zinc</keyword>
<comment type="caution">
    <text evidence="6">The sequence shown here is derived from an EMBL/GenBank/DDBJ whole genome shotgun (WGS) entry which is preliminary data.</text>
</comment>
<dbReference type="EMBL" id="JABFIF010000006">
    <property type="protein sequence ID" value="NOH15696.1"/>
    <property type="molecule type" value="Genomic_DNA"/>
</dbReference>
<dbReference type="Gene3D" id="3.30.2320.80">
    <property type="match status" value="1"/>
</dbReference>
<feature type="binding site" evidence="5">
    <location>
        <position position="89"/>
    </location>
    <ligand>
        <name>Zn(2+)</name>
        <dbReference type="ChEBI" id="CHEBI:29105"/>
    </ligand>
</feature>
<feature type="binding site" evidence="5">
    <location>
        <position position="76"/>
    </location>
    <ligand>
        <name>Zn(2+)</name>
        <dbReference type="ChEBI" id="CHEBI:29105"/>
    </ligand>
</feature>
<accession>A0A7Y3XXP9</accession>
<dbReference type="GO" id="GO:0051604">
    <property type="term" value="P:protein maturation"/>
    <property type="evidence" value="ECO:0007669"/>
    <property type="project" value="InterPro"/>
</dbReference>
<organism evidence="6 7">
    <name type="scientific">Clostridium cochlearium</name>
    <dbReference type="NCBI Taxonomy" id="1494"/>
    <lineage>
        <taxon>Bacteria</taxon>
        <taxon>Bacillati</taxon>
        <taxon>Bacillota</taxon>
        <taxon>Clostridia</taxon>
        <taxon>Eubacteriales</taxon>
        <taxon>Clostridiaceae</taxon>
        <taxon>Clostridium</taxon>
    </lineage>
</organism>
<feature type="binding site" evidence="5">
    <location>
        <position position="73"/>
    </location>
    <ligand>
        <name>Zn(2+)</name>
        <dbReference type="ChEBI" id="CHEBI:29105"/>
    </ligand>
</feature>
<evidence type="ECO:0000256" key="1">
    <source>
        <dbReference type="ARBA" id="ARBA00010748"/>
    </source>
</evidence>
<gene>
    <name evidence="5 6" type="primary">hypA</name>
    <name evidence="6" type="ORF">HMJ28_04695</name>
</gene>
<dbReference type="RefSeq" id="WP_171303133.1">
    <property type="nucleotide sequence ID" value="NZ_JABFIF010000006.1"/>
</dbReference>
<dbReference type="PIRSF" id="PIRSF004761">
    <property type="entry name" value="Hydrgn_mat_HypA"/>
    <property type="match status" value="1"/>
</dbReference>
<dbReference type="GO" id="GO:0008270">
    <property type="term" value="F:zinc ion binding"/>
    <property type="evidence" value="ECO:0007669"/>
    <property type="project" value="UniProtKB-UniRule"/>
</dbReference>
<comment type="similarity">
    <text evidence="1 5">Belongs to the HypA/HybF family.</text>
</comment>
<evidence type="ECO:0000313" key="7">
    <source>
        <dbReference type="Proteomes" id="UP000528432"/>
    </source>
</evidence>
<keyword evidence="3 5" id="KW-0479">Metal-binding</keyword>
<dbReference type="PROSITE" id="PS01249">
    <property type="entry name" value="HYPA"/>
    <property type="match status" value="1"/>
</dbReference>
<name>A0A7Y3XXP9_CLOCO</name>
<dbReference type="HAMAP" id="MF_00213">
    <property type="entry name" value="HypA_HybF"/>
    <property type="match status" value="1"/>
</dbReference>
<dbReference type="Pfam" id="PF01155">
    <property type="entry name" value="HypA"/>
    <property type="match status" value="1"/>
</dbReference>
<dbReference type="PANTHER" id="PTHR34535">
    <property type="entry name" value="HYDROGENASE MATURATION FACTOR HYPA"/>
    <property type="match status" value="1"/>
</dbReference>
<evidence type="ECO:0000256" key="4">
    <source>
        <dbReference type="ARBA" id="ARBA00022833"/>
    </source>
</evidence>